<dbReference type="RefSeq" id="WP_212999655.1">
    <property type="nucleotide sequence ID" value="NZ_BAAATW010000010.1"/>
</dbReference>
<protein>
    <submittedName>
        <fullName evidence="1">Uncharacterized protein</fullName>
    </submittedName>
</protein>
<organism evidence="1 2">
    <name type="scientific">Winogradskya consettensis</name>
    <dbReference type="NCBI Taxonomy" id="113560"/>
    <lineage>
        <taxon>Bacteria</taxon>
        <taxon>Bacillati</taxon>
        <taxon>Actinomycetota</taxon>
        <taxon>Actinomycetes</taxon>
        <taxon>Micromonosporales</taxon>
        <taxon>Micromonosporaceae</taxon>
        <taxon>Winogradskya</taxon>
    </lineage>
</organism>
<evidence type="ECO:0000313" key="2">
    <source>
        <dbReference type="Proteomes" id="UP000680865"/>
    </source>
</evidence>
<dbReference type="Proteomes" id="UP000680865">
    <property type="component" value="Unassembled WGS sequence"/>
</dbReference>
<reference evidence="1" key="1">
    <citation type="submission" date="2021-03" db="EMBL/GenBank/DDBJ databases">
        <title>Whole genome shotgun sequence of Actinoplanes consettensis NBRC 14913.</title>
        <authorList>
            <person name="Komaki H."/>
            <person name="Tamura T."/>
        </authorList>
    </citation>
    <scope>NUCLEOTIDE SEQUENCE</scope>
    <source>
        <strain evidence="1">NBRC 14913</strain>
    </source>
</reference>
<comment type="caution">
    <text evidence="1">The sequence shown here is derived from an EMBL/GenBank/DDBJ whole genome shotgun (WGS) entry which is preliminary data.</text>
</comment>
<gene>
    <name evidence="1" type="ORF">Aco04nite_50070</name>
</gene>
<keyword evidence="2" id="KW-1185">Reference proteome</keyword>
<evidence type="ECO:0000313" key="1">
    <source>
        <dbReference type="EMBL" id="GIM76366.1"/>
    </source>
</evidence>
<name>A0A919SQ70_9ACTN</name>
<proteinExistence type="predicted"/>
<dbReference type="AlphaFoldDB" id="A0A919SQ70"/>
<accession>A0A919SQ70</accession>
<sequence length="100" mass="10385">MTGDTGPAGDPGVQRWSGAAGVTASGVLPVAVLAVRVRHAADGEQGPVGRTATRQHQAVIELLVARLRPGDRASKIGEDDLRRALEWAITRNAPVVTIDG</sequence>
<dbReference type="EMBL" id="BOQP01000027">
    <property type="protein sequence ID" value="GIM76366.1"/>
    <property type="molecule type" value="Genomic_DNA"/>
</dbReference>